<feature type="compositionally biased region" description="Low complexity" evidence="2">
    <location>
        <begin position="187"/>
        <end position="200"/>
    </location>
</feature>
<feature type="compositionally biased region" description="Polar residues" evidence="2">
    <location>
        <begin position="516"/>
        <end position="536"/>
    </location>
</feature>
<feature type="compositionally biased region" description="Polar residues" evidence="2">
    <location>
        <begin position="391"/>
        <end position="402"/>
    </location>
</feature>
<evidence type="ECO:0000313" key="3">
    <source>
        <dbReference type="EMBL" id="KAK8243848.1"/>
    </source>
</evidence>
<organism evidence="3 4">
    <name type="scientific">Phyllosticta capitalensis</name>
    <dbReference type="NCBI Taxonomy" id="121624"/>
    <lineage>
        <taxon>Eukaryota</taxon>
        <taxon>Fungi</taxon>
        <taxon>Dikarya</taxon>
        <taxon>Ascomycota</taxon>
        <taxon>Pezizomycotina</taxon>
        <taxon>Dothideomycetes</taxon>
        <taxon>Dothideomycetes incertae sedis</taxon>
        <taxon>Botryosphaeriales</taxon>
        <taxon>Phyllostictaceae</taxon>
        <taxon>Phyllosticta</taxon>
    </lineage>
</organism>
<feature type="compositionally biased region" description="Basic and acidic residues" evidence="2">
    <location>
        <begin position="142"/>
        <end position="157"/>
    </location>
</feature>
<gene>
    <name evidence="3" type="ORF">HDK90DRAFT_475975</name>
</gene>
<feature type="compositionally biased region" description="Acidic residues" evidence="2">
    <location>
        <begin position="812"/>
        <end position="821"/>
    </location>
</feature>
<feature type="compositionally biased region" description="Basic and acidic residues" evidence="2">
    <location>
        <begin position="47"/>
        <end position="59"/>
    </location>
</feature>
<protein>
    <recommendedName>
        <fullName evidence="5">Extracellular mutant protein 11 C-terminal domain-containing protein</fullName>
    </recommendedName>
</protein>
<sequence>MERQENEAEHEDFDQYLTGADWEEDDHLFPREEQTENAKADLGANLERSEAVEGPEKTQEEMMAINAGHEILPPVNAPPMKGFIDPALLERAAVANNSSVPALEQEEEQPETLEKDTIATNVVPALVQEERQAQTRTNQPDETSHEAVEKPTSDRIWEPSSSYGKKTPGKSSPPDPRKSVFAKNTASGNSSQPHPSSSVSADRRRENIDVANDEREIEQVQETRHDGMEIVADNEMGIEKVPQAHDENAERPPLDERTNRKPRIIEFDRTGPVNQGKTPRGSKVLPQSHSFGATQTKTASHRMDQMSNKRTPVRLPRQYGSGPQRTYQDHVSYGEMLSSPDRSNPPEKKKSLGHSQTIEGPAVESAVEKTRRKTPSEGTAELESEDELSRSPPTKTRASVSPNGRDLQGVEVPAIEPGISIQPGSKPPSESDYEDDLADGSTFCPPSDDETSPGINPPVMETEIENDAQKTLSESGAEWGFAHESTVVPLAEIEQSAPSKSGPSPRHLDGKPASEVVSSPAQATPSSFVPTPAATNRTKRRHEEGVDDFSNLLAKSVSFSGHGKAQPAPHSVGASKELDTPEDPYKRRKFDHQPSNTHRESLKALPLFKKTEATAPPVPHFKQPIPLQRKNSTRISEDGSPEPYNDPKRSVFNVAGSSETRPQSHLNRSPAMARARIAPSPSYSRNVLSSNKKKVPDPPLASSNAITEHASEDMLEQSKILNTPAPPEANPFTSPETLKNGESKFAARLRRKTEAQGVKSADGKQGSKTIGLEALVKARLEENDDPDKTLVNDDDMGDFPDDDSDMSNASTLDEDEDEDEDLHLKHRHPDEMDWEERLKPHQQNYASALSRVSQRLVRHLIDQETAIEDIVVAFQQDGNNLIDELERAHEEEFELERDTVIKAKTELQSMLERMSVKLRNDKQLYEARRQKLRQEAETSNRSSGLKKQIGVLEGMLKETK</sequence>
<feature type="coiled-coil region" evidence="1">
    <location>
        <begin position="915"/>
        <end position="942"/>
    </location>
</feature>
<evidence type="ECO:0008006" key="5">
    <source>
        <dbReference type="Google" id="ProtNLM"/>
    </source>
</evidence>
<feature type="compositionally biased region" description="Acidic residues" evidence="2">
    <location>
        <begin position="792"/>
        <end position="805"/>
    </location>
</feature>
<accession>A0ABR1YYS8</accession>
<feature type="compositionally biased region" description="Basic and acidic residues" evidence="2">
    <location>
        <begin position="201"/>
        <end position="228"/>
    </location>
</feature>
<evidence type="ECO:0000256" key="2">
    <source>
        <dbReference type="SAM" id="MobiDB-lite"/>
    </source>
</evidence>
<feature type="compositionally biased region" description="Polar residues" evidence="2">
    <location>
        <begin position="681"/>
        <end position="690"/>
    </location>
</feature>
<feature type="compositionally biased region" description="Basic and acidic residues" evidence="2">
    <location>
        <begin position="776"/>
        <end position="791"/>
    </location>
</feature>
<feature type="compositionally biased region" description="Polar residues" evidence="2">
    <location>
        <begin position="285"/>
        <end position="298"/>
    </location>
</feature>
<name>A0ABR1YYS8_9PEZI</name>
<evidence type="ECO:0000256" key="1">
    <source>
        <dbReference type="SAM" id="Coils"/>
    </source>
</evidence>
<feature type="region of interest" description="Disordered" evidence="2">
    <location>
        <begin position="99"/>
        <end position="822"/>
    </location>
</feature>
<feature type="compositionally biased region" description="Basic and acidic residues" evidence="2">
    <location>
        <begin position="27"/>
        <end position="39"/>
    </location>
</feature>
<dbReference type="EMBL" id="JBBWRZ010000002">
    <property type="protein sequence ID" value="KAK8243848.1"/>
    <property type="molecule type" value="Genomic_DNA"/>
</dbReference>
<feature type="compositionally biased region" description="Basic and acidic residues" evidence="2">
    <location>
        <begin position="576"/>
        <end position="585"/>
    </location>
</feature>
<keyword evidence="4" id="KW-1185">Reference proteome</keyword>
<evidence type="ECO:0000313" key="4">
    <source>
        <dbReference type="Proteomes" id="UP001492380"/>
    </source>
</evidence>
<dbReference type="Proteomes" id="UP001492380">
    <property type="component" value="Unassembled WGS sequence"/>
</dbReference>
<comment type="caution">
    <text evidence="3">The sequence shown here is derived from an EMBL/GenBank/DDBJ whole genome shotgun (WGS) entry which is preliminary data.</text>
</comment>
<reference evidence="3 4" key="1">
    <citation type="submission" date="2024-04" db="EMBL/GenBank/DDBJ databases">
        <title>Phyllosticta paracitricarpa is synonymous to the EU quarantine fungus P. citricarpa based on phylogenomic analyses.</title>
        <authorList>
            <consortium name="Lawrence Berkeley National Laboratory"/>
            <person name="Van Ingen-Buijs V.A."/>
            <person name="Van Westerhoven A.C."/>
            <person name="Haridas S."/>
            <person name="Skiadas P."/>
            <person name="Martin F."/>
            <person name="Groenewald J.Z."/>
            <person name="Crous P.W."/>
            <person name="Seidl M.F."/>
        </authorList>
    </citation>
    <scope>NUCLEOTIDE SEQUENCE [LARGE SCALE GENOMIC DNA]</scope>
    <source>
        <strain evidence="3 4">CBS 123374</strain>
    </source>
</reference>
<feature type="compositionally biased region" description="Polar residues" evidence="2">
    <location>
        <begin position="655"/>
        <end position="667"/>
    </location>
</feature>
<keyword evidence="1" id="KW-0175">Coiled coil</keyword>
<feature type="region of interest" description="Disordered" evidence="2">
    <location>
        <begin position="1"/>
        <end position="59"/>
    </location>
</feature>
<feature type="compositionally biased region" description="Basic and acidic residues" evidence="2">
    <location>
        <begin position="242"/>
        <end position="269"/>
    </location>
</feature>
<proteinExistence type="predicted"/>